<feature type="domain" description="ATP synthase F1 complex delta/epsilon subunit N-terminal" evidence="9">
    <location>
        <begin position="1"/>
        <end position="73"/>
    </location>
</feature>
<dbReference type="SUPFAM" id="SSF51344">
    <property type="entry name" value="Epsilon subunit of F1F0-ATP synthase N-terminal domain"/>
    <property type="match status" value="1"/>
</dbReference>
<dbReference type="InterPro" id="IPR036771">
    <property type="entry name" value="ATPsynth_dsu/esu_N"/>
</dbReference>
<keyword evidence="6" id="KW-0406">Ion transport</keyword>
<evidence type="ECO:0000256" key="3">
    <source>
        <dbReference type="ARBA" id="ARBA00005712"/>
    </source>
</evidence>
<dbReference type="EMBL" id="JAFMPY010000005">
    <property type="protein sequence ID" value="MBO0903373.1"/>
    <property type="molecule type" value="Genomic_DNA"/>
</dbReference>
<keyword evidence="8" id="KW-0066">ATP synthesis</keyword>
<dbReference type="Proteomes" id="UP000664288">
    <property type="component" value="Unassembled WGS sequence"/>
</dbReference>
<evidence type="ECO:0000259" key="9">
    <source>
        <dbReference type="Pfam" id="PF02823"/>
    </source>
</evidence>
<proteinExistence type="inferred from homology"/>
<evidence type="ECO:0000313" key="11">
    <source>
        <dbReference type="Proteomes" id="UP000664288"/>
    </source>
</evidence>
<evidence type="ECO:0000256" key="1">
    <source>
        <dbReference type="ARBA" id="ARBA00003543"/>
    </source>
</evidence>
<evidence type="ECO:0000256" key="4">
    <source>
        <dbReference type="ARBA" id="ARBA00022448"/>
    </source>
</evidence>
<dbReference type="InterPro" id="IPR024037">
    <property type="entry name" value="Alt_ATP_synth_F1_esu"/>
</dbReference>
<dbReference type="NCBIfam" id="NF009981">
    <property type="entry name" value="PRK13447.1"/>
    <property type="match status" value="1"/>
</dbReference>
<dbReference type="InterPro" id="IPR020546">
    <property type="entry name" value="ATP_synth_F1_dsu/esu_N"/>
</dbReference>
<dbReference type="Pfam" id="PF02823">
    <property type="entry name" value="ATP-synt_DE_N"/>
    <property type="match status" value="1"/>
</dbReference>
<dbReference type="NCBIfam" id="TIGR03166">
    <property type="entry name" value="alt_F1F0_F1_eps"/>
    <property type="match status" value="1"/>
</dbReference>
<evidence type="ECO:0000256" key="6">
    <source>
        <dbReference type="ARBA" id="ARBA00023065"/>
    </source>
</evidence>
<comment type="similarity">
    <text evidence="3">Belongs to the ATPase epsilon chain family.</text>
</comment>
<dbReference type="InterPro" id="IPR001469">
    <property type="entry name" value="ATP_synth_F1_dsu/esu"/>
</dbReference>
<dbReference type="CDD" id="cd12152">
    <property type="entry name" value="F1-ATPase_delta"/>
    <property type="match status" value="1"/>
</dbReference>
<comment type="function">
    <text evidence="1">Produces ATP from ADP in the presence of a proton gradient across the membrane.</text>
</comment>
<accession>A0ABS3J117</accession>
<gene>
    <name evidence="10" type="ORF">J1C47_06930</name>
</gene>
<dbReference type="RefSeq" id="WP_207350010.1">
    <property type="nucleotide sequence ID" value="NZ_JAFMPY010000005.1"/>
</dbReference>
<protein>
    <submittedName>
        <fullName evidence="10">F0F1 ATP synthase subunit epsilon</fullName>
    </submittedName>
</protein>
<keyword evidence="8" id="KW-0139">CF(1)</keyword>
<comment type="subcellular location">
    <subcellularLocation>
        <location evidence="2">Endomembrane system</location>
        <topology evidence="2">Peripheral membrane protein</topology>
    </subcellularLocation>
</comment>
<evidence type="ECO:0000256" key="2">
    <source>
        <dbReference type="ARBA" id="ARBA00004184"/>
    </source>
</evidence>
<comment type="caution">
    <text evidence="10">The sequence shown here is derived from an EMBL/GenBank/DDBJ whole genome shotgun (WGS) entry which is preliminary data.</text>
</comment>
<keyword evidence="11" id="KW-1185">Reference proteome</keyword>
<evidence type="ECO:0000313" key="10">
    <source>
        <dbReference type="EMBL" id="MBO0903373.1"/>
    </source>
</evidence>
<evidence type="ECO:0000256" key="5">
    <source>
        <dbReference type="ARBA" id="ARBA00022781"/>
    </source>
</evidence>
<name>A0ABS3J117_9HYPH</name>
<organism evidence="10 11">
    <name type="scientific">Jiella sonneratiae</name>
    <dbReference type="NCBI Taxonomy" id="2816856"/>
    <lineage>
        <taxon>Bacteria</taxon>
        <taxon>Pseudomonadati</taxon>
        <taxon>Pseudomonadota</taxon>
        <taxon>Alphaproteobacteria</taxon>
        <taxon>Hyphomicrobiales</taxon>
        <taxon>Aurantimonadaceae</taxon>
        <taxon>Jiella</taxon>
    </lineage>
</organism>
<reference evidence="10 11" key="1">
    <citation type="submission" date="2021-03" db="EMBL/GenBank/DDBJ databases">
        <title>Whole genome sequence of Jiella sp. MQZ13P-4.</title>
        <authorList>
            <person name="Tuo L."/>
        </authorList>
    </citation>
    <scope>NUCLEOTIDE SEQUENCE [LARGE SCALE GENOMIC DNA]</scope>
    <source>
        <strain evidence="10 11">MQZ13P-4</strain>
    </source>
</reference>
<dbReference type="Gene3D" id="2.60.15.10">
    <property type="entry name" value="F0F1 ATP synthase delta/epsilon subunit, N-terminal"/>
    <property type="match status" value="1"/>
</dbReference>
<keyword evidence="7" id="KW-0472">Membrane</keyword>
<evidence type="ECO:0000256" key="7">
    <source>
        <dbReference type="ARBA" id="ARBA00023136"/>
    </source>
</evidence>
<sequence>MRLSIVTPLTVVVEEAGVRAVRAEDASGSFGILPGHAGFLTALGLSVVSWTASDGARHHCAVRRGVLGVEQDGMKDGGHVSVATREAIRGDDLATLHATVLARFAADREDQRRERAEATRLELAAIRQIMRHLRQGAAGAGP</sequence>
<keyword evidence="4" id="KW-0813">Transport</keyword>
<evidence type="ECO:0000256" key="8">
    <source>
        <dbReference type="ARBA" id="ARBA00023196"/>
    </source>
</evidence>
<keyword evidence="5" id="KW-0375">Hydrogen ion transport</keyword>